<organism evidence="1 2">
    <name type="scientific">Schistosoma mattheei</name>
    <dbReference type="NCBI Taxonomy" id="31246"/>
    <lineage>
        <taxon>Eukaryota</taxon>
        <taxon>Metazoa</taxon>
        <taxon>Spiralia</taxon>
        <taxon>Lophotrochozoa</taxon>
        <taxon>Platyhelminthes</taxon>
        <taxon>Trematoda</taxon>
        <taxon>Digenea</taxon>
        <taxon>Strigeidida</taxon>
        <taxon>Schistosomatoidea</taxon>
        <taxon>Schistosomatidae</taxon>
        <taxon>Schistosoma</taxon>
    </lineage>
</organism>
<evidence type="ECO:0000313" key="1">
    <source>
        <dbReference type="EMBL" id="VDP63427.1"/>
    </source>
</evidence>
<evidence type="ECO:0000313" key="2">
    <source>
        <dbReference type="Proteomes" id="UP000269396"/>
    </source>
</evidence>
<gene>
    <name evidence="1" type="ORF">SMTD_LOCUS13389</name>
</gene>
<keyword evidence="2" id="KW-1185">Reference proteome</keyword>
<name>A0A183PGA3_9TREM</name>
<reference evidence="1 2" key="1">
    <citation type="submission" date="2018-11" db="EMBL/GenBank/DDBJ databases">
        <authorList>
            <consortium name="Pathogen Informatics"/>
        </authorList>
    </citation>
    <scope>NUCLEOTIDE SEQUENCE [LARGE SCALE GENOMIC DNA]</scope>
    <source>
        <strain>Denwood</strain>
        <strain evidence="2">Zambia</strain>
    </source>
</reference>
<dbReference type="AlphaFoldDB" id="A0A183PGA3"/>
<dbReference type="EMBL" id="UZAL01033454">
    <property type="protein sequence ID" value="VDP63427.1"/>
    <property type="molecule type" value="Genomic_DNA"/>
</dbReference>
<sequence length="161" mass="18010">MARLIVNQVKNEPIHHCRNQTVCPNSSIKNYNIASSGHGQLLSSINENSLSINHNAELLLSKSTISNNNNNNSHDNNYDVNFVSIQNSLNNSVISPDESSSPRSIYQFITSSATHVTQTTPTVAKTITTDYKQYGCNTREINCKFNQLVCCYCAFSLYYHL</sequence>
<accession>A0A183PGA3</accession>
<protein>
    <submittedName>
        <fullName evidence="1">Uncharacterized protein</fullName>
    </submittedName>
</protein>
<proteinExistence type="predicted"/>
<dbReference type="Proteomes" id="UP000269396">
    <property type="component" value="Unassembled WGS sequence"/>
</dbReference>